<feature type="signal peptide" evidence="1">
    <location>
        <begin position="1"/>
        <end position="26"/>
    </location>
</feature>
<organism evidence="2 3">
    <name type="scientific">Pseudomonas coronafaciens pv. coronafaciens</name>
    <dbReference type="NCBI Taxonomy" id="235275"/>
    <lineage>
        <taxon>Bacteria</taxon>
        <taxon>Pseudomonadati</taxon>
        <taxon>Pseudomonadota</taxon>
        <taxon>Gammaproteobacteria</taxon>
        <taxon>Pseudomonadales</taxon>
        <taxon>Pseudomonadaceae</taxon>
        <taxon>Pseudomonas</taxon>
        <taxon>Pseudomonas coronafaciens</taxon>
    </lineage>
</organism>
<feature type="chain" id="PRO_5042032323" evidence="1">
    <location>
        <begin position="27"/>
        <end position="79"/>
    </location>
</feature>
<dbReference type="EMBL" id="CP046441">
    <property type="protein sequence ID" value="QGT84621.1"/>
    <property type="molecule type" value="Genomic_DNA"/>
</dbReference>
<evidence type="ECO:0000313" key="2">
    <source>
        <dbReference type="EMBL" id="QGT84621.1"/>
    </source>
</evidence>
<gene>
    <name evidence="2" type="ORF">GMO17_11000</name>
</gene>
<dbReference type="RefSeq" id="WP_080268167.1">
    <property type="nucleotide sequence ID" value="NZ_CP046441.1"/>
</dbReference>
<dbReference type="GeneID" id="73736095"/>
<protein>
    <submittedName>
        <fullName evidence="2">Uncharacterized protein</fullName>
    </submittedName>
</protein>
<accession>A0AAE6QMQ3</accession>
<keyword evidence="1" id="KW-0732">Signal</keyword>
<name>A0AAE6QMQ3_9PSED</name>
<evidence type="ECO:0000256" key="1">
    <source>
        <dbReference type="SAM" id="SignalP"/>
    </source>
</evidence>
<reference evidence="2 3" key="1">
    <citation type="submission" date="2019-11" db="EMBL/GenBank/DDBJ databases">
        <title>Complete genome sequence of Pseudomonas syringae pv. coronafaciens isolate B19001 originated in imported oat cereal.</title>
        <authorList>
            <person name="Kim S.M."/>
            <person name="Lee B.C."/>
            <person name="Seo S.J."/>
            <person name="Lee J.E."/>
            <person name="Choi N.J."/>
            <person name="Park J.H."/>
        </authorList>
    </citation>
    <scope>NUCLEOTIDE SEQUENCE [LARGE SCALE GENOMIC DNA]</scope>
    <source>
        <strain evidence="2 3">B19001</strain>
    </source>
</reference>
<proteinExistence type="predicted"/>
<dbReference type="Proteomes" id="UP000423413">
    <property type="component" value="Chromosome"/>
</dbReference>
<sequence length="79" mass="8063">MKGLVLTTVTVMGLQGMAFASTRAQAAPAAIEKYASVQASGNSVVRDSTSVPVQVASRLKSGLRINNACDATVSNCPHG</sequence>
<dbReference type="AlphaFoldDB" id="A0AAE6QMQ3"/>
<evidence type="ECO:0000313" key="3">
    <source>
        <dbReference type="Proteomes" id="UP000423413"/>
    </source>
</evidence>